<dbReference type="PANTHER" id="PTHR35526:SF3">
    <property type="entry name" value="ANTI-SIGMA-F FACTOR RSBW"/>
    <property type="match status" value="1"/>
</dbReference>
<dbReference type="Gene3D" id="3.30.565.10">
    <property type="entry name" value="Histidine kinase-like ATPase, C-terminal domain"/>
    <property type="match status" value="1"/>
</dbReference>
<dbReference type="Proteomes" id="UP001501676">
    <property type="component" value="Unassembled WGS sequence"/>
</dbReference>
<dbReference type="InterPro" id="IPR050267">
    <property type="entry name" value="Anti-sigma-factor_SerPK"/>
</dbReference>
<dbReference type="CDD" id="cd16936">
    <property type="entry name" value="HATPase_RsbW-like"/>
    <property type="match status" value="1"/>
</dbReference>
<keyword evidence="4" id="KW-0418">Kinase</keyword>
<comment type="caution">
    <text evidence="4">The sequence shown here is derived from an EMBL/GenBank/DDBJ whole genome shotgun (WGS) entry which is preliminary data.</text>
</comment>
<evidence type="ECO:0000313" key="4">
    <source>
        <dbReference type="EMBL" id="GAA3385720.1"/>
    </source>
</evidence>
<dbReference type="InterPro" id="IPR036890">
    <property type="entry name" value="HATPase_C_sf"/>
</dbReference>
<evidence type="ECO:0000259" key="2">
    <source>
        <dbReference type="Pfam" id="PF13581"/>
    </source>
</evidence>
<proteinExistence type="predicted"/>
<keyword evidence="4" id="KW-0808">Transferase</keyword>
<dbReference type="InterPro" id="IPR025847">
    <property type="entry name" value="MEDS_domain"/>
</dbReference>
<dbReference type="Pfam" id="PF13581">
    <property type="entry name" value="HATPase_c_2"/>
    <property type="match status" value="1"/>
</dbReference>
<dbReference type="NCBIfam" id="NF041045">
    <property type="entry name" value="RsbA_anti_sig"/>
    <property type="match status" value="1"/>
</dbReference>
<keyword evidence="5" id="KW-1185">Reference proteome</keyword>
<dbReference type="GO" id="GO:0016301">
    <property type="term" value="F:kinase activity"/>
    <property type="evidence" value="ECO:0007669"/>
    <property type="project" value="UniProtKB-KW"/>
</dbReference>
<reference evidence="5" key="1">
    <citation type="journal article" date="2019" name="Int. J. Syst. Evol. Microbiol.">
        <title>The Global Catalogue of Microorganisms (GCM) 10K type strain sequencing project: providing services to taxonomists for standard genome sequencing and annotation.</title>
        <authorList>
            <consortium name="The Broad Institute Genomics Platform"/>
            <consortium name="The Broad Institute Genome Sequencing Center for Infectious Disease"/>
            <person name="Wu L."/>
            <person name="Ma J."/>
        </authorList>
    </citation>
    <scope>NUCLEOTIDE SEQUENCE [LARGE SCALE GENOMIC DNA]</scope>
    <source>
        <strain evidence="5">JCM 9458</strain>
    </source>
</reference>
<evidence type="ECO:0000256" key="1">
    <source>
        <dbReference type="ARBA" id="ARBA00022527"/>
    </source>
</evidence>
<sequence>MTAAQIDGDPPPGAGPMLEHHALVYSSVDDFLGCATEYVRQGIAAGDTVVVASPRAAELTAALGSLATRVEVVDDREWHRVPAWTIGGYARRAERCARRGQRLRVLTEIRWDDRTGGAEWEDYESVLNTALAGLPVDLCCAYDASVLDPGVLEVAHHTHPSTMGTSGVSNSSVYVPAAEFLAARPQPARLVVPADAMTIEFHAAEIPTVRQATLGWARDAGMVEDDAQEFLIAIYEIASNAVEHGGGLGVGRFWRDGDCLYCDIWSAQPIVNSLVAGYRPPGTAQERGRGLWLARQICQRVTIYDGDGATVQLVRSISSP</sequence>
<feature type="domain" description="Histidine kinase/HSP90-like ATPase" evidence="2">
    <location>
        <begin position="203"/>
        <end position="314"/>
    </location>
</feature>
<protein>
    <submittedName>
        <fullName evidence="4">Sensor histidine kinase</fullName>
    </submittedName>
</protein>
<evidence type="ECO:0000259" key="3">
    <source>
        <dbReference type="Pfam" id="PF14417"/>
    </source>
</evidence>
<dbReference type="EMBL" id="BAAAYN010000012">
    <property type="protein sequence ID" value="GAA3385720.1"/>
    <property type="molecule type" value="Genomic_DNA"/>
</dbReference>
<evidence type="ECO:0000313" key="5">
    <source>
        <dbReference type="Proteomes" id="UP001501676"/>
    </source>
</evidence>
<feature type="domain" description="MEDS" evidence="3">
    <location>
        <begin position="20"/>
        <end position="160"/>
    </location>
</feature>
<keyword evidence="1" id="KW-0723">Serine/threonine-protein kinase</keyword>
<organism evidence="4 5">
    <name type="scientific">Cryptosporangium minutisporangium</name>
    <dbReference type="NCBI Taxonomy" id="113569"/>
    <lineage>
        <taxon>Bacteria</taxon>
        <taxon>Bacillati</taxon>
        <taxon>Actinomycetota</taxon>
        <taxon>Actinomycetes</taxon>
        <taxon>Cryptosporangiales</taxon>
        <taxon>Cryptosporangiaceae</taxon>
        <taxon>Cryptosporangium</taxon>
    </lineage>
</organism>
<accession>A0ABP6SUP0</accession>
<dbReference type="InterPro" id="IPR003594">
    <property type="entry name" value="HATPase_dom"/>
</dbReference>
<dbReference type="PANTHER" id="PTHR35526">
    <property type="entry name" value="ANTI-SIGMA-F FACTOR RSBW-RELATED"/>
    <property type="match status" value="1"/>
</dbReference>
<dbReference type="Pfam" id="PF14417">
    <property type="entry name" value="MEDS"/>
    <property type="match status" value="1"/>
</dbReference>
<dbReference type="RefSeq" id="WP_345727767.1">
    <property type="nucleotide sequence ID" value="NZ_BAAAYN010000012.1"/>
</dbReference>
<dbReference type="InterPro" id="IPR047718">
    <property type="entry name" value="RsbA-like_anti_sig"/>
</dbReference>
<gene>
    <name evidence="4" type="ORF">GCM10020369_20340</name>
</gene>
<name>A0ABP6SUP0_9ACTN</name>